<accession>A0A840QLV0</accession>
<organism evidence="1 2">
    <name type="scientific">Texcoconibacillus texcoconensis</name>
    <dbReference type="NCBI Taxonomy" id="1095777"/>
    <lineage>
        <taxon>Bacteria</taxon>
        <taxon>Bacillati</taxon>
        <taxon>Bacillota</taxon>
        <taxon>Bacilli</taxon>
        <taxon>Bacillales</taxon>
        <taxon>Bacillaceae</taxon>
        <taxon>Texcoconibacillus</taxon>
    </lineage>
</organism>
<dbReference type="Pfam" id="PF02810">
    <property type="entry name" value="SEC-C"/>
    <property type="match status" value="1"/>
</dbReference>
<dbReference type="SUPFAM" id="SSF103642">
    <property type="entry name" value="Sec-C motif"/>
    <property type="match status" value="1"/>
</dbReference>
<proteinExistence type="predicted"/>
<dbReference type="Gene3D" id="3.10.450.50">
    <property type="match status" value="1"/>
</dbReference>
<evidence type="ECO:0000313" key="1">
    <source>
        <dbReference type="EMBL" id="MBB5172352.1"/>
    </source>
</evidence>
<dbReference type="EMBL" id="JACHHB010000002">
    <property type="protein sequence ID" value="MBB5172352.1"/>
    <property type="molecule type" value="Genomic_DNA"/>
</dbReference>
<reference evidence="1 2" key="1">
    <citation type="submission" date="2020-08" db="EMBL/GenBank/DDBJ databases">
        <title>Genomic Encyclopedia of Type Strains, Phase IV (KMG-IV): sequencing the most valuable type-strain genomes for metagenomic binning, comparative biology and taxonomic classification.</title>
        <authorList>
            <person name="Goeker M."/>
        </authorList>
    </citation>
    <scope>NUCLEOTIDE SEQUENCE [LARGE SCALE GENOMIC DNA]</scope>
    <source>
        <strain evidence="1 2">DSM 24696</strain>
    </source>
</reference>
<protein>
    <recommendedName>
        <fullName evidence="3">HTH psq-type domain-containing protein</fullName>
    </recommendedName>
</protein>
<sequence>MSVGRNELCPCGSQKKYKKCCLSGEMVSIEKLVRQELKKFIYRMNESVSDLLMKDYNELSAFERKLRKSEEYPLSSEEKIHLYNLWYAIFEYPSFLENYIRDAQNHSKRVRTIDALEKMSTEQTVVFGTVVEYGRDSFSIQRWLTGERVTLYSLNDQLPSVHKGDTLFTLALGYKDGYLALPRPIVTPFLHRPEARIGKMYQNSGHKSVETFYEQELFDILGVLIDDERFDDERDEVSESNEKEAMSVQNAVNQYDWATDTYAESANMLASFIESFSKKDQEKLAVMIDLLHKYYEQRAPRVRKAAVYSAAMVEWFKSVCKDGLLNETQQKLAKHFSVSPNSISRVAHDMNEVLDPKWQNPVDDELDSVSKTRAL</sequence>
<evidence type="ECO:0000313" key="2">
    <source>
        <dbReference type="Proteomes" id="UP000551878"/>
    </source>
</evidence>
<comment type="caution">
    <text evidence="1">The sequence shown here is derived from an EMBL/GenBank/DDBJ whole genome shotgun (WGS) entry which is preliminary data.</text>
</comment>
<name>A0A840QLV0_9BACI</name>
<gene>
    <name evidence="1" type="ORF">HNQ41_000496</name>
</gene>
<keyword evidence="2" id="KW-1185">Reference proteome</keyword>
<dbReference type="AlphaFoldDB" id="A0A840QLV0"/>
<dbReference type="Proteomes" id="UP000551878">
    <property type="component" value="Unassembled WGS sequence"/>
</dbReference>
<dbReference type="InterPro" id="IPR004027">
    <property type="entry name" value="SEC_C_motif"/>
</dbReference>
<evidence type="ECO:0008006" key="3">
    <source>
        <dbReference type="Google" id="ProtNLM"/>
    </source>
</evidence>
<dbReference type="RefSeq" id="WP_184662839.1">
    <property type="nucleotide sequence ID" value="NZ_JACHHB010000002.1"/>
</dbReference>